<dbReference type="SMART" id="SM00229">
    <property type="entry name" value="RasGEFN"/>
    <property type="match status" value="1"/>
</dbReference>
<evidence type="ECO:0000256" key="2">
    <source>
        <dbReference type="ARBA" id="ARBA00022737"/>
    </source>
</evidence>
<dbReference type="SUPFAM" id="SSF48366">
    <property type="entry name" value="Ras GEF"/>
    <property type="match status" value="1"/>
</dbReference>
<accession>A0A8J4PPG2</accession>
<dbReference type="SMART" id="SM00369">
    <property type="entry name" value="LRR_TYP"/>
    <property type="match status" value="9"/>
</dbReference>
<dbReference type="InterPro" id="IPR003591">
    <property type="entry name" value="Leu-rich_rpt_typical-subtyp"/>
</dbReference>
<dbReference type="Proteomes" id="UP000695562">
    <property type="component" value="Unassembled WGS sequence"/>
</dbReference>
<dbReference type="Gene3D" id="1.20.870.10">
    <property type="entry name" value="Son of sevenless (SoS) protein Chain: S domain 1"/>
    <property type="match status" value="1"/>
</dbReference>
<dbReference type="SUPFAM" id="SSF52058">
    <property type="entry name" value="L domain-like"/>
    <property type="match status" value="1"/>
</dbReference>
<dbReference type="AlphaFoldDB" id="A0A8J4PPG2"/>
<evidence type="ECO:0000256" key="3">
    <source>
        <dbReference type="PROSITE-ProRule" id="PRU00135"/>
    </source>
</evidence>
<organism evidence="5 6">
    <name type="scientific">Polysphondylium violaceum</name>
    <dbReference type="NCBI Taxonomy" id="133409"/>
    <lineage>
        <taxon>Eukaryota</taxon>
        <taxon>Amoebozoa</taxon>
        <taxon>Evosea</taxon>
        <taxon>Eumycetozoa</taxon>
        <taxon>Dictyostelia</taxon>
        <taxon>Dictyosteliales</taxon>
        <taxon>Dictyosteliaceae</taxon>
        <taxon>Polysphondylium</taxon>
    </lineage>
</organism>
<dbReference type="Pfam" id="PF13855">
    <property type="entry name" value="LRR_8"/>
    <property type="match status" value="2"/>
</dbReference>
<dbReference type="InterPro" id="IPR036964">
    <property type="entry name" value="RASGEF_cat_dom_sf"/>
</dbReference>
<reference evidence="5" key="1">
    <citation type="submission" date="2020-01" db="EMBL/GenBank/DDBJ databases">
        <title>Development of genomics and gene disruption for Polysphondylium violaceum indicates a role for the polyketide synthase stlB in stalk morphogenesis.</title>
        <authorList>
            <person name="Narita B."/>
            <person name="Kawabe Y."/>
            <person name="Kin K."/>
            <person name="Saito T."/>
            <person name="Gibbs R."/>
            <person name="Kuspa A."/>
            <person name="Muzny D."/>
            <person name="Queller D."/>
            <person name="Richards S."/>
            <person name="Strassman J."/>
            <person name="Sucgang R."/>
            <person name="Worley K."/>
            <person name="Schaap P."/>
        </authorList>
    </citation>
    <scope>NUCLEOTIDE SEQUENCE</scope>
    <source>
        <strain evidence="5">QSvi11</strain>
    </source>
</reference>
<dbReference type="EMBL" id="AJWJ01000467">
    <property type="protein sequence ID" value="KAF2070625.1"/>
    <property type="molecule type" value="Genomic_DNA"/>
</dbReference>
<dbReference type="PROSITE" id="PS51450">
    <property type="entry name" value="LRR"/>
    <property type="match status" value="3"/>
</dbReference>
<dbReference type="InterPro" id="IPR023578">
    <property type="entry name" value="Ras_GEF_dom_sf"/>
</dbReference>
<keyword evidence="1" id="KW-0433">Leucine-rich repeat</keyword>
<evidence type="ECO:0000259" key="4">
    <source>
        <dbReference type="PROSITE" id="PS50212"/>
    </source>
</evidence>
<gene>
    <name evidence="5" type="ORF">CYY_008064</name>
</gene>
<dbReference type="Pfam" id="PF00618">
    <property type="entry name" value="RasGEF_N"/>
    <property type="match status" value="1"/>
</dbReference>
<dbReference type="GO" id="GO:0005085">
    <property type="term" value="F:guanyl-nucleotide exchange factor activity"/>
    <property type="evidence" value="ECO:0007669"/>
    <property type="project" value="UniProtKB-KW"/>
</dbReference>
<keyword evidence="3" id="KW-0344">Guanine-nucleotide releasing factor</keyword>
<dbReference type="GO" id="GO:0005737">
    <property type="term" value="C:cytoplasm"/>
    <property type="evidence" value="ECO:0007669"/>
    <property type="project" value="TreeGrafter"/>
</dbReference>
<keyword evidence="2" id="KW-0677">Repeat</keyword>
<dbReference type="Gene3D" id="3.80.10.10">
    <property type="entry name" value="Ribonuclease Inhibitor"/>
    <property type="match status" value="1"/>
</dbReference>
<name>A0A8J4PPG2_9MYCE</name>
<comment type="caution">
    <text evidence="5">The sequence shown here is derived from an EMBL/GenBank/DDBJ whole genome shotgun (WGS) entry which is preliminary data.</text>
</comment>
<dbReference type="PROSITE" id="PS50212">
    <property type="entry name" value="RASGEF_NTER"/>
    <property type="match status" value="1"/>
</dbReference>
<feature type="domain" description="N-terminal Ras-GEF" evidence="4">
    <location>
        <begin position="488"/>
        <end position="619"/>
    </location>
</feature>
<sequence length="701" mass="80953">MGSKASKALEEAQKSHTKEISLKEYGLKTLPLVVCTNFNYITKLNLNDNVIKEIPPDIYKLRSLKIFWVNNNKITTVPDEVGLLAELEDFQIDGNQVHRLNKVFFELKKVTDISMSRNHLKEIPTDFSSFTTLKSLALENNELTALPGTMSSMVNLKTLNVGQNNIEYIFNDFSNMPALTSLTLFGNRLAVLPENFGRLGTLVNLNLRSNHLESVPDSFNMLKKLTTLSLWDNSFQDFPLPICYLESLTELSFSNNTLRFIPPEIKHLTQLRKLYLQYNQIEYIPTEIRYLVNLNILLLHHNRLASIPCEISLLKRLESINLFGNPLPAKLVQSDQQTFMACMAAELEIRKDVCSRVIQQHYRVWKKQFRFRSVVRTLVEMNKLQRNIVLANHTNQMIQSTIKIQRWYRSRKLRIQWHELVSKVLLLIQTTNNSLNRNNSTNSLGYHNNLPHSTSTGSLNNINISVARLGSLFGFDEPDSEANVTFLDNHVIKAATVTKLVEYLCNINYSEEGFMRYFFSTYPSFITPLELFQLFCVRYHVEPPQNCSPLELAQFKKTNKPRIQERVINLFEYWIKYHLNDFQDNPKLLQNFNSFITNTLLFEKETSAKRLIAIFNETKKKHIDTMAELMKLAENAPKPILPLKSIDPHAINVLDLSSIEIARQMALIDQVLLSKISASELLSKKWSKCTEENQKICPNIL</sequence>
<dbReference type="PANTHER" id="PTHR48051">
    <property type="match status" value="1"/>
</dbReference>
<dbReference type="InterPro" id="IPR050216">
    <property type="entry name" value="LRR_domain-containing"/>
</dbReference>
<keyword evidence="6" id="KW-1185">Reference proteome</keyword>
<dbReference type="PANTHER" id="PTHR48051:SF1">
    <property type="entry name" value="RAS SUPPRESSOR PROTEIN 1"/>
    <property type="match status" value="1"/>
</dbReference>
<dbReference type="Gene3D" id="1.10.840.10">
    <property type="entry name" value="Ras guanine-nucleotide exchange factors catalytic domain"/>
    <property type="match status" value="1"/>
</dbReference>
<evidence type="ECO:0000256" key="1">
    <source>
        <dbReference type="ARBA" id="ARBA00022614"/>
    </source>
</evidence>
<dbReference type="CDD" id="cd06224">
    <property type="entry name" value="REM"/>
    <property type="match status" value="1"/>
</dbReference>
<protein>
    <recommendedName>
        <fullName evidence="4">N-terminal Ras-GEF domain-containing protein</fullName>
    </recommendedName>
</protein>
<feature type="non-terminal residue" evidence="5">
    <location>
        <position position="701"/>
    </location>
</feature>
<dbReference type="OrthoDB" id="546434at2759"/>
<dbReference type="GO" id="GO:0007264">
    <property type="term" value="P:small GTPase-mediated signal transduction"/>
    <property type="evidence" value="ECO:0007669"/>
    <property type="project" value="InterPro"/>
</dbReference>
<dbReference type="InterPro" id="IPR001611">
    <property type="entry name" value="Leu-rich_rpt"/>
</dbReference>
<dbReference type="InterPro" id="IPR032675">
    <property type="entry name" value="LRR_dom_sf"/>
</dbReference>
<dbReference type="InterPro" id="IPR000651">
    <property type="entry name" value="Ras-like_Gua-exchang_fac_N"/>
</dbReference>
<evidence type="ECO:0000313" key="6">
    <source>
        <dbReference type="Proteomes" id="UP000695562"/>
    </source>
</evidence>
<evidence type="ECO:0000313" key="5">
    <source>
        <dbReference type="EMBL" id="KAF2070625.1"/>
    </source>
</evidence>
<proteinExistence type="predicted"/>